<gene>
    <name evidence="2" type="ORF">R4Z09_20650</name>
</gene>
<dbReference type="RefSeq" id="WP_338453320.1">
    <property type="nucleotide sequence ID" value="NZ_CP137640.1"/>
</dbReference>
<dbReference type="InterPro" id="IPR010390">
    <property type="entry name" value="ABC-2_transporter-like"/>
</dbReference>
<reference evidence="2 3" key="1">
    <citation type="submission" date="2023-10" db="EMBL/GenBank/DDBJ databases">
        <title>Niallia locisalis sp.nov. isolated from a salt pond sample.</title>
        <authorList>
            <person name="Li X.-J."/>
            <person name="Dong L."/>
        </authorList>
    </citation>
    <scope>NUCLEOTIDE SEQUENCE [LARGE SCALE GENOMIC DNA]</scope>
    <source>
        <strain evidence="2 3">DSM 29761</strain>
    </source>
</reference>
<evidence type="ECO:0000256" key="1">
    <source>
        <dbReference type="SAM" id="Phobius"/>
    </source>
</evidence>
<keyword evidence="1" id="KW-0472">Membrane</keyword>
<organism evidence="2 3">
    <name type="scientific">Niallia oryzisoli</name>
    <dbReference type="NCBI Taxonomy" id="1737571"/>
    <lineage>
        <taxon>Bacteria</taxon>
        <taxon>Bacillati</taxon>
        <taxon>Bacillota</taxon>
        <taxon>Bacilli</taxon>
        <taxon>Bacillales</taxon>
        <taxon>Bacillaceae</taxon>
        <taxon>Niallia</taxon>
    </lineage>
</organism>
<dbReference type="Proteomes" id="UP001357223">
    <property type="component" value="Chromosome"/>
</dbReference>
<dbReference type="Pfam" id="PF06182">
    <property type="entry name" value="ABC2_membrane_6"/>
    <property type="match status" value="1"/>
</dbReference>
<protein>
    <submittedName>
        <fullName evidence="2">ABC-2 family transporter protein</fullName>
    </submittedName>
</protein>
<accession>A0ABZ2CKU1</accession>
<dbReference type="EMBL" id="CP137640">
    <property type="protein sequence ID" value="WVX84444.1"/>
    <property type="molecule type" value="Genomic_DNA"/>
</dbReference>
<evidence type="ECO:0000313" key="3">
    <source>
        <dbReference type="Proteomes" id="UP001357223"/>
    </source>
</evidence>
<feature type="transmembrane region" description="Helical" evidence="1">
    <location>
        <begin position="7"/>
        <end position="26"/>
    </location>
</feature>
<evidence type="ECO:0000313" key="2">
    <source>
        <dbReference type="EMBL" id="WVX84444.1"/>
    </source>
</evidence>
<keyword evidence="1" id="KW-1133">Transmembrane helix</keyword>
<feature type="transmembrane region" description="Helical" evidence="1">
    <location>
        <begin position="32"/>
        <end position="52"/>
    </location>
</feature>
<keyword evidence="1" id="KW-0812">Transmembrane</keyword>
<keyword evidence="3" id="KW-1185">Reference proteome</keyword>
<proteinExistence type="predicted"/>
<name>A0ABZ2CKU1_9BACI</name>
<sequence length="93" mass="10631">MTMYKGWICMALTYLLPAAFFTFTPASSLLGMWDVQTTIASGLVAIIFFWLARRFWKFALANYTSAAVKMGQCCPTDPNYYIFSSLYGFKSFR</sequence>